<gene>
    <name evidence="2" type="ORF">COCON_G00168980</name>
</gene>
<keyword evidence="3" id="KW-1185">Reference proteome</keyword>
<evidence type="ECO:0000313" key="3">
    <source>
        <dbReference type="Proteomes" id="UP001152803"/>
    </source>
</evidence>
<name>A0A9Q1D7N5_CONCO</name>
<feature type="region of interest" description="Disordered" evidence="1">
    <location>
        <begin position="315"/>
        <end position="404"/>
    </location>
</feature>
<feature type="compositionally biased region" description="Polar residues" evidence="1">
    <location>
        <begin position="133"/>
        <end position="155"/>
    </location>
</feature>
<dbReference type="AlphaFoldDB" id="A0A9Q1D7N5"/>
<comment type="caution">
    <text evidence="2">The sequence shown here is derived from an EMBL/GenBank/DDBJ whole genome shotgun (WGS) entry which is preliminary data.</text>
</comment>
<evidence type="ECO:0000256" key="1">
    <source>
        <dbReference type="SAM" id="MobiDB-lite"/>
    </source>
</evidence>
<dbReference type="EMBL" id="JAFJMO010000012">
    <property type="protein sequence ID" value="KAJ8261175.1"/>
    <property type="molecule type" value="Genomic_DNA"/>
</dbReference>
<sequence>MTVPAASSIPATCTFIDDVPAPPYAHSQLRLRYLLIPQRCGDRWNSPCNYCVFLGQRCEGQEMDDVLWLPCGDVNRNREDGHLLLLDDSARFSLGVSTTACRSLLLHCCSRSGCCSRELLPAHTEPPRAQPSAAWSENGNGASSLPLPSSAQHSQLEPRRPETRVRAREPASRRGREGARERMSEGVEDSTAGLCAPPGLASPAGTERALEEEPATAGGDEESGAGDGEAGGGGCPLGLAALAGACCVCLEREQVRSCLRSEKICILPILACLLSLALCTAGLKWVFVDKIFEYEPPTHLDPKRMGQDPVIVADPTPGLPDFLPRPSAPYTPSLTTKRPEVFVEGGDPTTGPFEPPSPRGTPHSPTSALTFRTDPPAPPGTPTPQPKKKEPSTVPPEPTLESNDIYIPKYSNCHLITRQTQVTAGCQAP</sequence>
<accession>A0A9Q1D7N5</accession>
<reference evidence="2" key="1">
    <citation type="journal article" date="2023" name="Science">
        <title>Genome structures resolve the early diversification of teleost fishes.</title>
        <authorList>
            <person name="Parey E."/>
            <person name="Louis A."/>
            <person name="Montfort J."/>
            <person name="Bouchez O."/>
            <person name="Roques C."/>
            <person name="Iampietro C."/>
            <person name="Lluch J."/>
            <person name="Castinel A."/>
            <person name="Donnadieu C."/>
            <person name="Desvignes T."/>
            <person name="Floi Bucao C."/>
            <person name="Jouanno E."/>
            <person name="Wen M."/>
            <person name="Mejri S."/>
            <person name="Dirks R."/>
            <person name="Jansen H."/>
            <person name="Henkel C."/>
            <person name="Chen W.J."/>
            <person name="Zahm M."/>
            <person name="Cabau C."/>
            <person name="Klopp C."/>
            <person name="Thompson A.W."/>
            <person name="Robinson-Rechavi M."/>
            <person name="Braasch I."/>
            <person name="Lecointre G."/>
            <person name="Bobe J."/>
            <person name="Postlethwait J.H."/>
            <person name="Berthelot C."/>
            <person name="Roest Crollius H."/>
            <person name="Guiguen Y."/>
        </authorList>
    </citation>
    <scope>NUCLEOTIDE SEQUENCE</scope>
    <source>
        <strain evidence="2">Concon-B</strain>
    </source>
</reference>
<protein>
    <submittedName>
        <fullName evidence="2">Uncharacterized protein</fullName>
    </submittedName>
</protein>
<evidence type="ECO:0000313" key="2">
    <source>
        <dbReference type="EMBL" id="KAJ8261175.1"/>
    </source>
</evidence>
<feature type="region of interest" description="Disordered" evidence="1">
    <location>
        <begin position="123"/>
        <end position="230"/>
    </location>
</feature>
<feature type="compositionally biased region" description="Basic and acidic residues" evidence="1">
    <location>
        <begin position="156"/>
        <end position="185"/>
    </location>
</feature>
<proteinExistence type="predicted"/>
<dbReference type="Proteomes" id="UP001152803">
    <property type="component" value="Unassembled WGS sequence"/>
</dbReference>
<dbReference type="OrthoDB" id="8747558at2759"/>
<feature type="compositionally biased region" description="Pro residues" evidence="1">
    <location>
        <begin position="375"/>
        <end position="385"/>
    </location>
</feature>
<feature type="compositionally biased region" description="Acidic residues" evidence="1">
    <location>
        <begin position="210"/>
        <end position="224"/>
    </location>
</feature>
<organism evidence="2 3">
    <name type="scientific">Conger conger</name>
    <name type="common">Conger eel</name>
    <name type="synonym">Muraena conger</name>
    <dbReference type="NCBI Taxonomy" id="82655"/>
    <lineage>
        <taxon>Eukaryota</taxon>
        <taxon>Metazoa</taxon>
        <taxon>Chordata</taxon>
        <taxon>Craniata</taxon>
        <taxon>Vertebrata</taxon>
        <taxon>Euteleostomi</taxon>
        <taxon>Actinopterygii</taxon>
        <taxon>Neopterygii</taxon>
        <taxon>Teleostei</taxon>
        <taxon>Anguilliformes</taxon>
        <taxon>Congridae</taxon>
        <taxon>Conger</taxon>
    </lineage>
</organism>